<dbReference type="Gramene" id="Manes.06G034900.1.v8.1">
    <property type="protein sequence ID" value="Manes.06G034900.1.v8.1.CDS"/>
    <property type="gene ID" value="Manes.06G034900.v8.1"/>
</dbReference>
<comment type="caution">
    <text evidence="4">The sequence shown here is derived from an EMBL/GenBank/DDBJ whole genome shotgun (WGS) entry which is preliminary data.</text>
</comment>
<sequence length="430" mass="48726">MKINIKESSLIHPAEDLPNNLHLWLSNLDRTHERNNIPTVYFYKAADHPNTFEVKVLKDALSKVLVLFYPAAGRLGRDNKGRLEIVCNNEGALFIEAETDYELDELGDLMLTQVSQLIPSIDYSQGISSFPLFTAQVTKFKCGGLSLGLRNHHTIADGFAALHLVNTWCDVARGLSITTPPFIDRTILRCRDPPTPKFQHVEYDKPLSMSSDAQILTSQQNCIEIFKITPQQLQTLKNKVKNVDGKTKYTTYETLTAHIWRCTCKARALPYHQLTKLLVPVDGRSRLHPPLPPGFFGNVVFTATLVVLSGEILAETLKDTVERIHNELKRMDDEYMRSAIDYLEVLDDLTPTFRGANTCRCPNLSIVSWMRLPFYDADFGMGKPIFVRPANPLEGKGNIMRTQSDDGSCQLAICLQEDHMQSFQKLFYEF</sequence>
<dbReference type="PANTHER" id="PTHR31642:SF309">
    <property type="entry name" value="SHIKIMATE O-HYDROXYCINNAMOYLTRANSFERASE"/>
    <property type="match status" value="1"/>
</dbReference>
<comment type="similarity">
    <text evidence="1">Belongs to the plant acyltransferase family.</text>
</comment>
<dbReference type="OrthoDB" id="671439at2759"/>
<evidence type="ECO:0000256" key="3">
    <source>
        <dbReference type="ARBA" id="ARBA00023315"/>
    </source>
</evidence>
<gene>
    <name evidence="4" type="ORF">MANES_06G034900v8</name>
</gene>
<proteinExistence type="inferred from homology"/>
<evidence type="ECO:0000256" key="2">
    <source>
        <dbReference type="ARBA" id="ARBA00022679"/>
    </source>
</evidence>
<dbReference type="Gene3D" id="3.30.559.10">
    <property type="entry name" value="Chloramphenicol acetyltransferase-like domain"/>
    <property type="match status" value="2"/>
</dbReference>
<dbReference type="Pfam" id="PF02458">
    <property type="entry name" value="Transferase"/>
    <property type="match status" value="1"/>
</dbReference>
<name>A0A2C9VMQ1_MANES</name>
<dbReference type="OMA" id="EIPHMKV"/>
<keyword evidence="3" id="KW-0012">Acyltransferase</keyword>
<dbReference type="PANTHER" id="PTHR31642">
    <property type="entry name" value="TRICHOTHECENE 3-O-ACETYLTRANSFERASE"/>
    <property type="match status" value="1"/>
</dbReference>
<dbReference type="FunFam" id="3.30.559.10:FF:000008">
    <property type="entry name" value="Tryptamine hydroxycinnamoyl transferase"/>
    <property type="match status" value="1"/>
</dbReference>
<dbReference type="InterPro" id="IPR050317">
    <property type="entry name" value="Plant_Fungal_Acyltransferase"/>
</dbReference>
<dbReference type="InterPro" id="IPR023213">
    <property type="entry name" value="CAT-like_dom_sf"/>
</dbReference>
<protein>
    <submittedName>
        <fullName evidence="4">Uncharacterized protein</fullName>
    </submittedName>
</protein>
<keyword evidence="2" id="KW-0808">Transferase</keyword>
<evidence type="ECO:0000313" key="5">
    <source>
        <dbReference type="Proteomes" id="UP000091857"/>
    </source>
</evidence>
<evidence type="ECO:0000313" key="4">
    <source>
        <dbReference type="EMBL" id="OAY46878.1"/>
    </source>
</evidence>
<dbReference type="AlphaFoldDB" id="A0A2C9VMQ1"/>
<evidence type="ECO:0000256" key="1">
    <source>
        <dbReference type="ARBA" id="ARBA00009861"/>
    </source>
</evidence>
<dbReference type="FunFam" id="3.30.559.10:FF:000015">
    <property type="entry name" value="Spermidine hydroxycinnamoyl transferase"/>
    <property type="match status" value="1"/>
</dbReference>
<accession>A0A2C9VMQ1</accession>
<dbReference type="STRING" id="3983.A0A2C9VMQ1"/>
<reference evidence="5" key="1">
    <citation type="journal article" date="2016" name="Nat. Biotechnol.">
        <title>Sequencing wild and cultivated cassava and related species reveals extensive interspecific hybridization and genetic diversity.</title>
        <authorList>
            <person name="Bredeson J.V."/>
            <person name="Lyons J.B."/>
            <person name="Prochnik S.E."/>
            <person name="Wu G.A."/>
            <person name="Ha C.M."/>
            <person name="Edsinger-Gonzales E."/>
            <person name="Grimwood J."/>
            <person name="Schmutz J."/>
            <person name="Rabbi I.Y."/>
            <person name="Egesi C."/>
            <person name="Nauluvula P."/>
            <person name="Lebot V."/>
            <person name="Ndunguru J."/>
            <person name="Mkamilo G."/>
            <person name="Bart R.S."/>
            <person name="Setter T.L."/>
            <person name="Gleadow R.M."/>
            <person name="Kulakow P."/>
            <person name="Ferguson M.E."/>
            <person name="Rounsley S."/>
            <person name="Rokhsar D.S."/>
        </authorList>
    </citation>
    <scope>NUCLEOTIDE SEQUENCE [LARGE SCALE GENOMIC DNA]</scope>
    <source>
        <strain evidence="5">cv. AM560-2</strain>
    </source>
</reference>
<keyword evidence="5" id="KW-1185">Reference proteome</keyword>
<dbReference type="EMBL" id="CM004392">
    <property type="protein sequence ID" value="OAY46878.1"/>
    <property type="molecule type" value="Genomic_DNA"/>
</dbReference>
<dbReference type="GO" id="GO:0016747">
    <property type="term" value="F:acyltransferase activity, transferring groups other than amino-acyl groups"/>
    <property type="evidence" value="ECO:0000318"/>
    <property type="project" value="GO_Central"/>
</dbReference>
<organism evidence="4 5">
    <name type="scientific">Manihot esculenta</name>
    <name type="common">Cassava</name>
    <name type="synonym">Jatropha manihot</name>
    <dbReference type="NCBI Taxonomy" id="3983"/>
    <lineage>
        <taxon>Eukaryota</taxon>
        <taxon>Viridiplantae</taxon>
        <taxon>Streptophyta</taxon>
        <taxon>Embryophyta</taxon>
        <taxon>Tracheophyta</taxon>
        <taxon>Spermatophyta</taxon>
        <taxon>Magnoliopsida</taxon>
        <taxon>eudicotyledons</taxon>
        <taxon>Gunneridae</taxon>
        <taxon>Pentapetalae</taxon>
        <taxon>rosids</taxon>
        <taxon>fabids</taxon>
        <taxon>Malpighiales</taxon>
        <taxon>Euphorbiaceae</taxon>
        <taxon>Crotonoideae</taxon>
        <taxon>Manihoteae</taxon>
        <taxon>Manihot</taxon>
    </lineage>
</organism>
<dbReference type="Proteomes" id="UP000091857">
    <property type="component" value="Chromosome 6"/>
</dbReference>